<dbReference type="GO" id="GO:0003677">
    <property type="term" value="F:DNA binding"/>
    <property type="evidence" value="ECO:0007669"/>
    <property type="project" value="UniProtKB-KW"/>
</dbReference>
<evidence type="ECO:0000313" key="8">
    <source>
        <dbReference type="Proteomes" id="UP000586976"/>
    </source>
</evidence>
<dbReference type="PROSITE" id="PS51352">
    <property type="entry name" value="THIOREDOXIN_2"/>
    <property type="match status" value="1"/>
</dbReference>
<feature type="coiled-coil region" evidence="4">
    <location>
        <begin position="83"/>
        <end position="110"/>
    </location>
</feature>
<evidence type="ECO:0000259" key="6">
    <source>
        <dbReference type="PROSITE" id="PS51352"/>
    </source>
</evidence>
<dbReference type="SUPFAM" id="SSF46955">
    <property type="entry name" value="Putative DNA-binding domain"/>
    <property type="match status" value="1"/>
</dbReference>
<evidence type="ECO:0000313" key="7">
    <source>
        <dbReference type="EMBL" id="MBA4866096.1"/>
    </source>
</evidence>
<evidence type="ECO:0000256" key="1">
    <source>
        <dbReference type="ARBA" id="ARBA00023015"/>
    </source>
</evidence>
<dbReference type="SUPFAM" id="SSF52833">
    <property type="entry name" value="Thioredoxin-like"/>
    <property type="match status" value="1"/>
</dbReference>
<dbReference type="InterPro" id="IPR000551">
    <property type="entry name" value="MerR-type_HTH_dom"/>
</dbReference>
<feature type="domain" description="HTH merR-type" evidence="5">
    <location>
        <begin position="1"/>
        <end position="68"/>
    </location>
</feature>
<keyword evidence="2" id="KW-0238">DNA-binding</keyword>
<dbReference type="Gene3D" id="3.40.30.10">
    <property type="entry name" value="Glutaredoxin"/>
    <property type="match status" value="1"/>
</dbReference>
<proteinExistence type="predicted"/>
<dbReference type="InterPro" id="IPR013740">
    <property type="entry name" value="Redoxin"/>
</dbReference>
<accession>A0A7W2D7J5</accession>
<keyword evidence="1" id="KW-0805">Transcription regulation</keyword>
<dbReference type="InterPro" id="IPR036249">
    <property type="entry name" value="Thioredoxin-like_sf"/>
</dbReference>
<sequence length="318" mass="35218">MQISELARQADVTTKAVRYYESLGLITPERLANGYRNYNEDDVRLVREIRTLHQLGIPVERTRPFLDCLAAGRLHADDCPASLATYREAIDELTERIEALTARRATLITNLNAAAHRGSSSKAPEQTATDSEDYLTLPADLPAPEADGAADHLPGTKTPQISLLNTAGKEIRLDALGPRRTVIYIYPLTGRPGTDLPEGWNSIPGARGCTPETCGFRDHFQDLLEAGAGRVYGLSSQDTDYQNEVVERLGLPFDMLSDPTLVLADTLGLPTFEVDGMRLFKRLTLIVRDGVIEHAFYPIFPPNEHAQQVLTWLRENPL</sequence>
<gene>
    <name evidence="7" type="ORF">H1V43_33190</name>
</gene>
<comment type="caution">
    <text evidence="7">The sequence shown here is derived from an EMBL/GenBank/DDBJ whole genome shotgun (WGS) entry which is preliminary data.</text>
</comment>
<dbReference type="GO" id="GO:0016491">
    <property type="term" value="F:oxidoreductase activity"/>
    <property type="evidence" value="ECO:0007669"/>
    <property type="project" value="InterPro"/>
</dbReference>
<keyword evidence="8" id="KW-1185">Reference proteome</keyword>
<dbReference type="AlphaFoldDB" id="A0A7W2D7J5"/>
<dbReference type="Pfam" id="PF08534">
    <property type="entry name" value="Redoxin"/>
    <property type="match status" value="1"/>
</dbReference>
<dbReference type="PROSITE" id="PS50937">
    <property type="entry name" value="HTH_MERR_2"/>
    <property type="match status" value="1"/>
</dbReference>
<evidence type="ECO:0000256" key="4">
    <source>
        <dbReference type="SAM" id="Coils"/>
    </source>
</evidence>
<name>A0A7W2D7J5_9ACTN</name>
<dbReference type="PROSITE" id="PS00552">
    <property type="entry name" value="HTH_MERR_1"/>
    <property type="match status" value="1"/>
</dbReference>
<dbReference type="Pfam" id="PF13411">
    <property type="entry name" value="MerR_1"/>
    <property type="match status" value="1"/>
</dbReference>
<keyword evidence="3" id="KW-0804">Transcription</keyword>
<dbReference type="InterPro" id="IPR047057">
    <property type="entry name" value="MerR_fam"/>
</dbReference>
<feature type="domain" description="Thioredoxin" evidence="6">
    <location>
        <begin position="152"/>
        <end position="315"/>
    </location>
</feature>
<evidence type="ECO:0000256" key="3">
    <source>
        <dbReference type="ARBA" id="ARBA00023163"/>
    </source>
</evidence>
<dbReference type="PRINTS" id="PR00040">
    <property type="entry name" value="HTHMERR"/>
</dbReference>
<dbReference type="RefSeq" id="WP_181867519.1">
    <property type="nucleotide sequence ID" value="NZ_JACEQY010000052.1"/>
</dbReference>
<protein>
    <submittedName>
        <fullName evidence="7">Redoxin family protein</fullName>
    </submittedName>
</protein>
<dbReference type="InterPro" id="IPR009061">
    <property type="entry name" value="DNA-bd_dom_put_sf"/>
</dbReference>
<reference evidence="7 8" key="1">
    <citation type="submission" date="2020-07" db="EMBL/GenBank/DDBJ databases">
        <title>Streptomyces isolated from Indian soil.</title>
        <authorList>
            <person name="Mandal S."/>
            <person name="Maiti P.K."/>
        </authorList>
    </citation>
    <scope>NUCLEOTIDE SEQUENCE [LARGE SCALE GENOMIC DNA]</scope>
    <source>
        <strain evidence="7 8">PSKA54</strain>
    </source>
</reference>
<dbReference type="Proteomes" id="UP000586976">
    <property type="component" value="Unassembled WGS sequence"/>
</dbReference>
<dbReference type="InterPro" id="IPR013766">
    <property type="entry name" value="Thioredoxin_domain"/>
</dbReference>
<dbReference type="PANTHER" id="PTHR30204:SF94">
    <property type="entry name" value="HEAVY METAL-DEPENDENT TRANSCRIPTIONAL REGULATOR HI_0293-RELATED"/>
    <property type="match status" value="1"/>
</dbReference>
<dbReference type="SMART" id="SM00422">
    <property type="entry name" value="HTH_MERR"/>
    <property type="match status" value="1"/>
</dbReference>
<dbReference type="EMBL" id="JACEQY010000052">
    <property type="protein sequence ID" value="MBA4866096.1"/>
    <property type="molecule type" value="Genomic_DNA"/>
</dbReference>
<evidence type="ECO:0000256" key="2">
    <source>
        <dbReference type="ARBA" id="ARBA00023125"/>
    </source>
</evidence>
<dbReference type="CDD" id="cd03017">
    <property type="entry name" value="PRX_BCP"/>
    <property type="match status" value="1"/>
</dbReference>
<dbReference type="Gene3D" id="1.10.1660.10">
    <property type="match status" value="1"/>
</dbReference>
<evidence type="ECO:0000259" key="5">
    <source>
        <dbReference type="PROSITE" id="PS50937"/>
    </source>
</evidence>
<keyword evidence="4" id="KW-0175">Coiled coil</keyword>
<dbReference type="PANTHER" id="PTHR30204">
    <property type="entry name" value="REDOX-CYCLING DRUG-SENSING TRANSCRIPTIONAL ACTIVATOR SOXR"/>
    <property type="match status" value="1"/>
</dbReference>
<organism evidence="7 8">
    <name type="scientific">Streptomyces himalayensis subsp. aureolus</name>
    <dbReference type="NCBI Taxonomy" id="2758039"/>
    <lineage>
        <taxon>Bacteria</taxon>
        <taxon>Bacillati</taxon>
        <taxon>Actinomycetota</taxon>
        <taxon>Actinomycetes</taxon>
        <taxon>Kitasatosporales</taxon>
        <taxon>Streptomycetaceae</taxon>
        <taxon>Streptomyces</taxon>
        <taxon>Streptomyces himalayensis</taxon>
    </lineage>
</organism>
<dbReference type="GO" id="GO:0003700">
    <property type="term" value="F:DNA-binding transcription factor activity"/>
    <property type="evidence" value="ECO:0007669"/>
    <property type="project" value="InterPro"/>
</dbReference>